<dbReference type="GO" id="GO:0005634">
    <property type="term" value="C:nucleus"/>
    <property type="evidence" value="ECO:0007669"/>
    <property type="project" value="TreeGrafter"/>
</dbReference>
<dbReference type="SUPFAM" id="SSF56112">
    <property type="entry name" value="Protein kinase-like (PK-like)"/>
    <property type="match status" value="1"/>
</dbReference>
<dbReference type="PROSITE" id="PS50011">
    <property type="entry name" value="PROTEIN_KINASE_DOM"/>
    <property type="match status" value="1"/>
</dbReference>
<keyword evidence="3" id="KW-0677">Repeat</keyword>
<dbReference type="EMBL" id="HBIN01022678">
    <property type="protein sequence ID" value="CAE0447450.1"/>
    <property type="molecule type" value="Transcribed_RNA"/>
</dbReference>
<dbReference type="GO" id="GO:0005096">
    <property type="term" value="F:GTPase activator activity"/>
    <property type="evidence" value="ECO:0007669"/>
    <property type="project" value="UniProtKB-KW"/>
</dbReference>
<sequence length="1609" mass="185310">MERWAPVNSLSGLRTVAEPKELGRLAQQLGSSEFRNNKDSQHIAALSVKTGLGHSDAKVWTNHIHSFLESMQTYAPLVKLDLSHCQLSNHTISGDLKNCIEKNVTLTALDLSNNAFNDDGMRELARAIAATDNNNLHSLNLAYNDFTHESMDEWSTTLQSKPKLIKQLRLAFTNIGAEGVKALGPGLIAAKELELLDLEGVNMGDEGAIELAEVMGDARAFNKLNELNICDNRIGRVGIEKICGKLANFRPDFTTINLNKNQFGDPGLGFVTEVMKTDKQLKKLKMNQCGYSIRGFTSFCEALLVRYNNEIDEFPELTDLEIGKNGLGNNLTILFDVLKNKNCTIEFVNYEGNDLNDHGAHLWAVFLKDKKNTDRNSRDGNQMIGNTMMDKITQENQDDDDREKYTNHENLQNLELMRRKNFNKLSLKSNAITATGAEELAEVLEENKTITMFDLRKNKIGVKGALYFKKQFQKRQHSPHNHQFTFKILSGDVTAAGINHLAIGMRQSWDKMRHNMTLNAIDDKKRRFNSQTNRPIYEFKEWDTKGDEVKIFLQGENDDIVAGNVNDKLADQKMDEIFPIWDTVYTTSALVTDARGNYIWNKWVWTLVKLGYGCIVANSLYRVGYILRYHIRDKDGNSPSLLRNLVADRLSYFWDQVMYQTCVESEGMTMFEFCLKYSAKPVIDVVRQFINVFPVRNKFDVFLNHAPAEVGPTLRDLCVECHDPLVRRYASAKDLICNRFVSTEDIYKSRFTRIRRVEDLFQTEELDDDDRFYYCRTFADSDKQRTEGLQVNEWEAHQSFRHYKCGYNGEYIDTTYLTSFDVEDIILCNTNADLSSITHLSAIASRTDTYHFVLTADKMAPTFSRPFKMTLRDCLDNQSLAGTDFIKRVQNIGFMIGFALRQFNDRQPWVKRMKEEQKWQQLYSFEDDGTPECKAHMARIEANRVHGNIKPRNIVLRDLSEMPDLVEGYDKIPEKWILTDFSRSVQHGKPYNAPENSAYAAPELARRMYSTDINVLTKLDANEKIDVWSFGCVLFEMLSGTSLFKMETRDDTLLDDEERAELANWLALDEERLIFLSRWVEDDDNKEMVQAGKELVQWCLQGRPGNRPTFKQILEHPFLQHVNPGYDKTIKIYDEAIKEMSKELENWNIDGRKLLYSSKFENAEFLASQPHVHVVNSNFDEAGVVLRSLEQQLMTVGCNITTDEINDKVDDDELKSRVNSARIIVCLLTRDCFTKAGVVRQLLHAEDFKRKDERPNSKILFLNVNKALNMKANAWDPASFRDSWTTSDDFQYLCKTLAIQNPSFKKISVTTEFHDDLFDSWMTFLKTQAHALFLSYLVETIPYYPEDYLAEASKAWMMISGDLMPPKLLKRYSNAELDDNNYHDPKDTLAQKLTRKDKSVYFVSGRKELPGKPRVYVLTGKGSLYDTKNAVAEIAKVLESPATEEKQADLEEDQRIIINKVKTSFTIKKDSHVKFSQRGTRYAKLKDTIKNVDRKPGALVVVAVLEPGFFEKYGRFLSDAIEKVPEDIIIVGVNHRWNPKGSKEMKEMKSYCSERLQKVFADHSDHLLRYFRKKDTWQHKAMLDEVVDRVVYRLHHKQSMIDNFREIKA</sequence>
<feature type="domain" description="Protein kinase" evidence="4">
    <location>
        <begin position="740"/>
        <end position="1119"/>
    </location>
</feature>
<evidence type="ECO:0000256" key="2">
    <source>
        <dbReference type="ARBA" id="ARBA00022614"/>
    </source>
</evidence>
<dbReference type="Gene3D" id="1.10.510.10">
    <property type="entry name" value="Transferase(Phosphotransferase) domain 1"/>
    <property type="match status" value="1"/>
</dbReference>
<dbReference type="Pfam" id="PF13516">
    <property type="entry name" value="LRR_6"/>
    <property type="match status" value="2"/>
</dbReference>
<organism evidence="5">
    <name type="scientific">Aplanochytrium stocchinoi</name>
    <dbReference type="NCBI Taxonomy" id="215587"/>
    <lineage>
        <taxon>Eukaryota</taxon>
        <taxon>Sar</taxon>
        <taxon>Stramenopiles</taxon>
        <taxon>Bigyra</taxon>
        <taxon>Labyrinthulomycetes</taxon>
        <taxon>Thraustochytrida</taxon>
        <taxon>Thraustochytriidae</taxon>
        <taxon>Aplanochytrium</taxon>
    </lineage>
</organism>
<dbReference type="GO" id="GO:0005524">
    <property type="term" value="F:ATP binding"/>
    <property type="evidence" value="ECO:0007669"/>
    <property type="project" value="InterPro"/>
</dbReference>
<reference evidence="5" key="1">
    <citation type="submission" date="2021-01" db="EMBL/GenBank/DDBJ databases">
        <authorList>
            <person name="Corre E."/>
            <person name="Pelletier E."/>
            <person name="Niang G."/>
            <person name="Scheremetjew M."/>
            <person name="Finn R."/>
            <person name="Kale V."/>
            <person name="Holt S."/>
            <person name="Cochrane G."/>
            <person name="Meng A."/>
            <person name="Brown T."/>
            <person name="Cohen L."/>
        </authorList>
    </citation>
    <scope>NUCLEOTIDE SEQUENCE</scope>
    <source>
        <strain evidence="5">GSBS06</strain>
    </source>
</reference>
<dbReference type="SMART" id="SM00220">
    <property type="entry name" value="S_TKc"/>
    <property type="match status" value="1"/>
</dbReference>
<evidence type="ECO:0000256" key="1">
    <source>
        <dbReference type="ARBA" id="ARBA00022468"/>
    </source>
</evidence>
<dbReference type="Pfam" id="PF00069">
    <property type="entry name" value="Pkinase"/>
    <property type="match status" value="1"/>
</dbReference>
<dbReference type="GO" id="GO:0006913">
    <property type="term" value="P:nucleocytoplasmic transport"/>
    <property type="evidence" value="ECO:0007669"/>
    <property type="project" value="TreeGrafter"/>
</dbReference>
<dbReference type="InterPro" id="IPR011009">
    <property type="entry name" value="Kinase-like_dom_sf"/>
</dbReference>
<dbReference type="InterPro" id="IPR000719">
    <property type="entry name" value="Prot_kinase_dom"/>
</dbReference>
<dbReference type="GO" id="GO:0048471">
    <property type="term" value="C:perinuclear region of cytoplasm"/>
    <property type="evidence" value="ECO:0007669"/>
    <property type="project" value="TreeGrafter"/>
</dbReference>
<name>A0A7S3PQW1_9STRA</name>
<keyword evidence="1" id="KW-0343">GTPase activation</keyword>
<accession>A0A7S3PQW1</accession>
<dbReference type="PANTHER" id="PTHR24113:SF12">
    <property type="entry name" value="RAN GTPASE-ACTIVATING PROTEIN 1"/>
    <property type="match status" value="1"/>
</dbReference>
<dbReference type="GO" id="GO:0005829">
    <property type="term" value="C:cytosol"/>
    <property type="evidence" value="ECO:0007669"/>
    <property type="project" value="TreeGrafter"/>
</dbReference>
<dbReference type="SUPFAM" id="SSF52047">
    <property type="entry name" value="RNI-like"/>
    <property type="match status" value="1"/>
</dbReference>
<dbReference type="InterPro" id="IPR027038">
    <property type="entry name" value="RanGap"/>
</dbReference>
<evidence type="ECO:0000259" key="4">
    <source>
        <dbReference type="PROSITE" id="PS50011"/>
    </source>
</evidence>
<dbReference type="GO" id="GO:0004672">
    <property type="term" value="F:protein kinase activity"/>
    <property type="evidence" value="ECO:0007669"/>
    <property type="project" value="InterPro"/>
</dbReference>
<dbReference type="SMART" id="SM00368">
    <property type="entry name" value="LRR_RI"/>
    <property type="match status" value="10"/>
</dbReference>
<evidence type="ECO:0000256" key="3">
    <source>
        <dbReference type="ARBA" id="ARBA00022737"/>
    </source>
</evidence>
<dbReference type="Gene3D" id="3.80.10.10">
    <property type="entry name" value="Ribonuclease Inhibitor"/>
    <property type="match status" value="3"/>
</dbReference>
<proteinExistence type="predicted"/>
<dbReference type="InterPro" id="IPR032675">
    <property type="entry name" value="LRR_dom_sf"/>
</dbReference>
<protein>
    <recommendedName>
        <fullName evidence="4">Protein kinase domain-containing protein</fullName>
    </recommendedName>
</protein>
<gene>
    <name evidence="5" type="ORF">ASTO00021_LOCUS17422</name>
</gene>
<dbReference type="InterPro" id="IPR001611">
    <property type="entry name" value="Leu-rich_rpt"/>
</dbReference>
<evidence type="ECO:0000313" key="5">
    <source>
        <dbReference type="EMBL" id="CAE0447450.1"/>
    </source>
</evidence>
<keyword evidence="2" id="KW-0433">Leucine-rich repeat</keyword>
<dbReference type="GO" id="GO:0031267">
    <property type="term" value="F:small GTPase binding"/>
    <property type="evidence" value="ECO:0007669"/>
    <property type="project" value="TreeGrafter"/>
</dbReference>
<dbReference type="PANTHER" id="PTHR24113">
    <property type="entry name" value="RAN GTPASE-ACTIVATING PROTEIN 1"/>
    <property type="match status" value="1"/>
</dbReference>